<keyword evidence="3 5" id="KW-0418">Kinase</keyword>
<evidence type="ECO:0000256" key="3">
    <source>
        <dbReference type="ARBA" id="ARBA00022777"/>
    </source>
</evidence>
<dbReference type="InterPro" id="IPR052700">
    <property type="entry name" value="Carb_kinase_PfkB-like"/>
</dbReference>
<proteinExistence type="inferred from homology"/>
<dbReference type="RefSeq" id="WP_203910376.1">
    <property type="nucleotide sequence ID" value="NZ_BONY01000028.1"/>
</dbReference>
<evidence type="ECO:0000313" key="6">
    <source>
        <dbReference type="Proteomes" id="UP000612899"/>
    </source>
</evidence>
<dbReference type="AlphaFoldDB" id="A0A8J3QBC3"/>
<reference evidence="5" key="1">
    <citation type="submission" date="2021-01" db="EMBL/GenBank/DDBJ databases">
        <title>Whole genome shotgun sequence of Rhizocola hellebori NBRC 109834.</title>
        <authorList>
            <person name="Komaki H."/>
            <person name="Tamura T."/>
        </authorList>
    </citation>
    <scope>NUCLEOTIDE SEQUENCE</scope>
    <source>
        <strain evidence="5">NBRC 109834</strain>
    </source>
</reference>
<organism evidence="5 6">
    <name type="scientific">Rhizocola hellebori</name>
    <dbReference type="NCBI Taxonomy" id="1392758"/>
    <lineage>
        <taxon>Bacteria</taxon>
        <taxon>Bacillati</taxon>
        <taxon>Actinomycetota</taxon>
        <taxon>Actinomycetes</taxon>
        <taxon>Micromonosporales</taxon>
        <taxon>Micromonosporaceae</taxon>
        <taxon>Rhizocola</taxon>
    </lineage>
</organism>
<sequence>MAELELAGLGEAMVLFESTSLATAPAVDVHIAGAEFNLCAAAARLGIATALCTRVGADPLGERVLAGLDGLGVSTALAMTDPDHPTGLFLKDVQPDGERRVYYYRKGSAASTMDTSDADRLLAARPGLVAVSGITAALGDGPRAAVLHLAPRVRLAFDPNFRPGLGPLDDQAAFARLLLPHVDILILGLDEAHLIFGTTDVFAAFPGEVILKAGAQGCYFRGGHLPSYATEVVDPVGAGDAFAGGYLAARLRGASPAAAAHIGSVLAAGVVAAHGDTAGLPDPATGRALLTKPAATRG</sequence>
<dbReference type="Gene3D" id="3.40.1190.20">
    <property type="match status" value="1"/>
</dbReference>
<dbReference type="PANTHER" id="PTHR43320">
    <property type="entry name" value="SUGAR KINASE"/>
    <property type="match status" value="1"/>
</dbReference>
<evidence type="ECO:0000256" key="1">
    <source>
        <dbReference type="ARBA" id="ARBA00010688"/>
    </source>
</evidence>
<name>A0A8J3QBC3_9ACTN</name>
<dbReference type="CDD" id="cd01166">
    <property type="entry name" value="KdgK"/>
    <property type="match status" value="1"/>
</dbReference>
<dbReference type="InterPro" id="IPR029056">
    <property type="entry name" value="Ribokinase-like"/>
</dbReference>
<comment type="caution">
    <text evidence="5">The sequence shown here is derived from an EMBL/GenBank/DDBJ whole genome shotgun (WGS) entry which is preliminary data.</text>
</comment>
<evidence type="ECO:0000256" key="2">
    <source>
        <dbReference type="ARBA" id="ARBA00022679"/>
    </source>
</evidence>
<gene>
    <name evidence="5" type="ORF">Rhe02_46300</name>
</gene>
<dbReference type="InterPro" id="IPR002173">
    <property type="entry name" value="Carboh/pur_kinase_PfkB_CS"/>
</dbReference>
<dbReference type="PROSITE" id="PS00584">
    <property type="entry name" value="PFKB_KINASES_2"/>
    <property type="match status" value="1"/>
</dbReference>
<keyword evidence="2" id="KW-0808">Transferase</keyword>
<feature type="domain" description="Carbohydrate kinase PfkB" evidence="4">
    <location>
        <begin position="19"/>
        <end position="282"/>
    </location>
</feature>
<keyword evidence="6" id="KW-1185">Reference proteome</keyword>
<dbReference type="Pfam" id="PF00294">
    <property type="entry name" value="PfkB"/>
    <property type="match status" value="1"/>
</dbReference>
<dbReference type="PANTHER" id="PTHR43320:SF2">
    <property type="entry name" value="2-DEHYDRO-3-DEOXYGLUCONOKINASE_2-DEHYDRO-3-DEOXYGALACTONOKINASE"/>
    <property type="match status" value="1"/>
</dbReference>
<evidence type="ECO:0000313" key="5">
    <source>
        <dbReference type="EMBL" id="GIH06563.1"/>
    </source>
</evidence>
<accession>A0A8J3QBC3</accession>
<dbReference type="InterPro" id="IPR011611">
    <property type="entry name" value="PfkB_dom"/>
</dbReference>
<comment type="similarity">
    <text evidence="1">Belongs to the carbohydrate kinase PfkB family.</text>
</comment>
<evidence type="ECO:0000259" key="4">
    <source>
        <dbReference type="Pfam" id="PF00294"/>
    </source>
</evidence>
<dbReference type="SUPFAM" id="SSF53613">
    <property type="entry name" value="Ribokinase-like"/>
    <property type="match status" value="1"/>
</dbReference>
<protein>
    <submittedName>
        <fullName evidence="5">Sugar kinase</fullName>
    </submittedName>
</protein>
<dbReference type="Proteomes" id="UP000612899">
    <property type="component" value="Unassembled WGS sequence"/>
</dbReference>
<dbReference type="EMBL" id="BONY01000028">
    <property type="protein sequence ID" value="GIH06563.1"/>
    <property type="molecule type" value="Genomic_DNA"/>
</dbReference>
<dbReference type="GO" id="GO:0016301">
    <property type="term" value="F:kinase activity"/>
    <property type="evidence" value="ECO:0007669"/>
    <property type="project" value="UniProtKB-KW"/>
</dbReference>